<keyword evidence="6" id="KW-1185">Reference proteome</keyword>
<dbReference type="GO" id="GO:0043456">
    <property type="term" value="P:regulation of pentose-phosphate shunt"/>
    <property type="evidence" value="ECO:0007669"/>
    <property type="project" value="TreeGrafter"/>
</dbReference>
<dbReference type="AlphaFoldDB" id="A0A165A3G3"/>
<dbReference type="InterPro" id="IPR013078">
    <property type="entry name" value="His_Pase_superF_clade-1"/>
</dbReference>
<evidence type="ECO:0000256" key="3">
    <source>
        <dbReference type="PIRSR" id="PIRSR613078-2"/>
    </source>
</evidence>
<dbReference type="PANTHER" id="PTHR46517">
    <property type="entry name" value="FRUCTOSE-2,6-BISPHOSPHATASE TIGAR"/>
    <property type="match status" value="1"/>
</dbReference>
<feature type="binding site" evidence="3">
    <location>
        <position position="96"/>
    </location>
    <ligand>
        <name>substrate</name>
    </ligand>
</feature>
<dbReference type="GO" id="GO:0004331">
    <property type="term" value="F:fructose-2,6-bisphosphate 2-phosphatase activity"/>
    <property type="evidence" value="ECO:0007669"/>
    <property type="project" value="TreeGrafter"/>
</dbReference>
<dbReference type="InParanoid" id="A0A165A3G3"/>
<dbReference type="PANTHER" id="PTHR46517:SF1">
    <property type="entry name" value="FRUCTOSE-2,6-BISPHOSPHATASE TIGAR"/>
    <property type="match status" value="1"/>
</dbReference>
<dbReference type="Pfam" id="PF00300">
    <property type="entry name" value="His_Phos_1"/>
    <property type="match status" value="1"/>
</dbReference>
<dbReference type="GO" id="GO:0005829">
    <property type="term" value="C:cytosol"/>
    <property type="evidence" value="ECO:0007669"/>
    <property type="project" value="TreeGrafter"/>
</dbReference>
<dbReference type="InterPro" id="IPR029033">
    <property type="entry name" value="His_PPase_superfam"/>
</dbReference>
<gene>
    <name evidence="5" type="ORF">L228DRAFT_273226</name>
</gene>
<keyword evidence="1" id="KW-0378">Hydrolase</keyword>
<evidence type="ECO:0000256" key="4">
    <source>
        <dbReference type="SAM" id="MobiDB-lite"/>
    </source>
</evidence>
<dbReference type="EMBL" id="KV407464">
    <property type="protein sequence ID" value="KZF19899.1"/>
    <property type="molecule type" value="Genomic_DNA"/>
</dbReference>
<reference evidence="5 6" key="1">
    <citation type="journal article" date="2016" name="Fungal Biol.">
        <title>The genome of Xylona heveae provides a window into fungal endophytism.</title>
        <authorList>
            <person name="Gazis R."/>
            <person name="Kuo A."/>
            <person name="Riley R."/>
            <person name="LaButti K."/>
            <person name="Lipzen A."/>
            <person name="Lin J."/>
            <person name="Amirebrahimi M."/>
            <person name="Hesse C.N."/>
            <person name="Spatafora J.W."/>
            <person name="Henrissat B."/>
            <person name="Hainaut M."/>
            <person name="Grigoriev I.V."/>
            <person name="Hibbett D.S."/>
        </authorList>
    </citation>
    <scope>NUCLEOTIDE SEQUENCE [LARGE SCALE GENOMIC DNA]</scope>
    <source>
        <strain evidence="5 6">TC161</strain>
    </source>
</reference>
<evidence type="ECO:0000313" key="5">
    <source>
        <dbReference type="EMBL" id="KZF19899.1"/>
    </source>
</evidence>
<feature type="binding site" evidence="3">
    <location>
        <begin position="44"/>
        <end position="51"/>
    </location>
    <ligand>
        <name>substrate</name>
    </ligand>
</feature>
<dbReference type="CDD" id="cd07067">
    <property type="entry name" value="HP_PGM_like"/>
    <property type="match status" value="1"/>
</dbReference>
<feature type="region of interest" description="Disordered" evidence="4">
    <location>
        <begin position="146"/>
        <end position="171"/>
    </location>
</feature>
<dbReference type="SUPFAM" id="SSF53254">
    <property type="entry name" value="Phosphoglycerate mutase-like"/>
    <property type="match status" value="1"/>
</dbReference>
<organism evidence="5 6">
    <name type="scientific">Xylona heveae (strain CBS 132557 / TC161)</name>
    <dbReference type="NCBI Taxonomy" id="1328760"/>
    <lineage>
        <taxon>Eukaryota</taxon>
        <taxon>Fungi</taxon>
        <taxon>Dikarya</taxon>
        <taxon>Ascomycota</taxon>
        <taxon>Pezizomycotina</taxon>
        <taxon>Xylonomycetes</taxon>
        <taxon>Xylonales</taxon>
        <taxon>Xylonaceae</taxon>
        <taxon>Xylona</taxon>
    </lineage>
</organism>
<dbReference type="OrthoDB" id="354304at2759"/>
<dbReference type="GeneID" id="28900729"/>
<evidence type="ECO:0000256" key="1">
    <source>
        <dbReference type="ARBA" id="ARBA00022801"/>
    </source>
</evidence>
<dbReference type="PROSITE" id="PS00175">
    <property type="entry name" value="PG_MUTASE"/>
    <property type="match status" value="1"/>
</dbReference>
<evidence type="ECO:0000313" key="6">
    <source>
        <dbReference type="Proteomes" id="UP000076632"/>
    </source>
</evidence>
<name>A0A165A3G3_XYLHT</name>
<accession>A0A165A3G3</accession>
<dbReference type="SMART" id="SM00855">
    <property type="entry name" value="PGAM"/>
    <property type="match status" value="1"/>
</dbReference>
<dbReference type="InterPro" id="IPR051695">
    <property type="entry name" value="Phosphoglycerate_Mutase"/>
</dbReference>
<dbReference type="STRING" id="1328760.A0A165A3G3"/>
<dbReference type="GO" id="GO:0045820">
    <property type="term" value="P:negative regulation of glycolytic process"/>
    <property type="evidence" value="ECO:0007669"/>
    <property type="project" value="TreeGrafter"/>
</dbReference>
<dbReference type="OMA" id="DFNRHEH"/>
<dbReference type="Gene3D" id="3.40.50.1240">
    <property type="entry name" value="Phosphoglycerate mutase-like"/>
    <property type="match status" value="1"/>
</dbReference>
<dbReference type="InterPro" id="IPR001345">
    <property type="entry name" value="PG/BPGM_mutase_AS"/>
</dbReference>
<dbReference type="RefSeq" id="XP_018185454.1">
    <property type="nucleotide sequence ID" value="XM_018335592.1"/>
</dbReference>
<protein>
    <submittedName>
        <fullName evidence="5">Phosphoglycerate mutase-like protein</fullName>
    </submittedName>
</protein>
<dbReference type="Proteomes" id="UP000076632">
    <property type="component" value="Unassembled WGS sequence"/>
</dbReference>
<feature type="active site" description="Tele-phosphohistidine intermediate" evidence="2">
    <location>
        <position position="45"/>
    </location>
</feature>
<proteinExistence type="predicted"/>
<feature type="active site" description="Proton donor/acceptor" evidence="2">
    <location>
        <position position="130"/>
    </location>
</feature>
<feature type="binding site" evidence="3">
    <location>
        <begin position="130"/>
        <end position="133"/>
    </location>
    <ligand>
        <name>substrate</name>
    </ligand>
</feature>
<evidence type="ECO:0000256" key="2">
    <source>
        <dbReference type="PIRSR" id="PIRSR613078-1"/>
    </source>
</evidence>
<sequence>MISMSTVVRLFIVGIQQKAGPVASSTNALSPGLGNNGMRLFLIRHGETVDNVAQVYAGVRDSALTNHGVLQVNRLGQHLAKSGVKLTHIFSSDLLRAFRTAEAIRLAQADQHGPKDTAVLETVQLSILREQDYGYYEGKPFYARNRDSKRSGRDAHLDEHRKDDGFKEPESKESMALRMESFLGQHLLPVLQAYADGESESSASRTSVAVVAHGMILSSLWRCLLRRFPPKSISLGPEVVADGRAVALQYLGAWSNTGYLEIELQRMESDTAVVTPTIVGLSDAAESSISLTETHLLGWTGVIRTINGKEHLRGLKRTGGGVGSAKHEEGQRTIESFFKRQKRN</sequence>